<dbReference type="EMBL" id="CP024785">
    <property type="protein sequence ID" value="AUB37882.1"/>
    <property type="molecule type" value="Genomic_DNA"/>
</dbReference>
<evidence type="ECO:0000313" key="1">
    <source>
        <dbReference type="EMBL" id="AUB37882.1"/>
    </source>
</evidence>
<name>A0A2K8SQZ2_9NOSO</name>
<dbReference type="Proteomes" id="UP000232003">
    <property type="component" value="Chromosome"/>
</dbReference>
<organism evidence="1 2">
    <name type="scientific">Nostoc flagelliforme CCNUN1</name>
    <dbReference type="NCBI Taxonomy" id="2038116"/>
    <lineage>
        <taxon>Bacteria</taxon>
        <taxon>Bacillati</taxon>
        <taxon>Cyanobacteriota</taxon>
        <taxon>Cyanophyceae</taxon>
        <taxon>Nostocales</taxon>
        <taxon>Nostocaceae</taxon>
        <taxon>Nostoc</taxon>
    </lineage>
</organism>
<accession>A0A2K8SQZ2</accession>
<sequence length="42" mass="4878">MYQQVTTIKNFDERDVRLILGTPLPFLSPAVREALIFALLTW</sequence>
<proteinExistence type="predicted"/>
<dbReference type="KEGG" id="nfl:COO91_03834"/>
<evidence type="ECO:0000313" key="2">
    <source>
        <dbReference type="Proteomes" id="UP000232003"/>
    </source>
</evidence>
<keyword evidence="2" id="KW-1185">Reference proteome</keyword>
<reference evidence="1 2" key="1">
    <citation type="submission" date="2017-11" db="EMBL/GenBank/DDBJ databases">
        <title>Complete genome of a free-living desiccation-tolerant cyanobacterium and its photosynthetic adaptation to extreme terrestrial habitat.</title>
        <authorList>
            <person name="Shang J."/>
        </authorList>
    </citation>
    <scope>NUCLEOTIDE SEQUENCE [LARGE SCALE GENOMIC DNA]</scope>
    <source>
        <strain evidence="1 2">CCNUN1</strain>
    </source>
</reference>
<dbReference type="AlphaFoldDB" id="A0A2K8SQZ2"/>
<gene>
    <name evidence="1" type="ORF">COO91_03834</name>
</gene>
<protein>
    <submittedName>
        <fullName evidence="1">Uncharacterized protein</fullName>
    </submittedName>
</protein>